<feature type="region of interest" description="Disordered" evidence="1">
    <location>
        <begin position="487"/>
        <end position="552"/>
    </location>
</feature>
<reference evidence="2 3" key="1">
    <citation type="submission" date="2023-09" db="EMBL/GenBank/DDBJ databases">
        <title>Complete-Gapless Cercospora beticola genome.</title>
        <authorList>
            <person name="Wyatt N.A."/>
            <person name="Spanner R.E."/>
            <person name="Bolton M.D."/>
        </authorList>
    </citation>
    <scope>NUCLEOTIDE SEQUENCE [LARGE SCALE GENOMIC DNA]</scope>
    <source>
        <strain evidence="2">Cb09-40</strain>
    </source>
</reference>
<gene>
    <name evidence="2" type="ORF">RHO25_003935</name>
</gene>
<dbReference type="GeneID" id="90644024"/>
<dbReference type="EMBL" id="CP134185">
    <property type="protein sequence ID" value="WPA99318.1"/>
    <property type="molecule type" value="Genomic_DNA"/>
</dbReference>
<name>A0ABZ0NID9_CERBT</name>
<evidence type="ECO:0000313" key="3">
    <source>
        <dbReference type="Proteomes" id="UP001302367"/>
    </source>
</evidence>
<evidence type="ECO:0000256" key="1">
    <source>
        <dbReference type="SAM" id="MobiDB-lite"/>
    </source>
</evidence>
<dbReference type="InterPro" id="IPR027796">
    <property type="entry name" value="OTT_1508_deam-like"/>
</dbReference>
<sequence>MSIWRGLDRASFEDDIAQLRKCTHQQPLPNVHSTYGATSTADEETKYLLPLGVETRLAEDFAFLAAVSSQPGSVAAATIAPTKDGTGLAVSLSANEGISERVRRRFEVSFARLRQCASCTISRHSCAEACCREMVALNRTRIQDRLKFRKHGTTFLVATRLQELSGQIEALQGVPSTEKRGLLFQVEALVTSISEVQDSRVKIQYHDPTEEEIDRLVNAAKAAFELVYGSSFDVSFAETSFNGCLESKLLRLGVPKRFSERREVRAVQKLAAYWRICLYLSVCARSYHKAFQDLTLHILPAPKPEIWPLKHGKKHYVHAEIQLLAYHETTTDITKPRAIAASKRPCYLCSTFILSHGTYSIPISHGEVYEQWTIPDSPAFTDETRLIMKRALRATAKVVQAALVAPKPSRPVMLPPKPQSLLDLRIHALRKASIFSLCTEAARRIMSRPADERCSSTLESLEHKLSPYSQQGIETIDVGSTNLQQITHSCSPTSLNSNETSPKASRADNASPAQPIDQHDAERRDSAISSRKNDRNEGNEVPPPHAADLSDTSQGCVVGNVATLDQYSLEQSKAVYRLGSGRNRIEERHDSITKTKPSSAWLALGRLSDSHTGESSDYHDSTMAKPSLLLPEKQAPLDGDKSPARVHTCLVRADSTNIVRHHWLELHISMENLKNSNMLLQFSGSNDVAQATRQTIHDVDLSIGEELTISIDSSTRGADMLMKCAGMDNVAVNLQIVDTQLVGDRERGGARKDEYEIQGVVNAI</sequence>
<feature type="compositionally biased region" description="Polar residues" evidence="1">
    <location>
        <begin position="487"/>
        <end position="503"/>
    </location>
</feature>
<dbReference type="Proteomes" id="UP001302367">
    <property type="component" value="Chromosome 2"/>
</dbReference>
<organism evidence="2 3">
    <name type="scientific">Cercospora beticola</name>
    <name type="common">Sugarbeet leaf spot fungus</name>
    <dbReference type="NCBI Taxonomy" id="122368"/>
    <lineage>
        <taxon>Eukaryota</taxon>
        <taxon>Fungi</taxon>
        <taxon>Dikarya</taxon>
        <taxon>Ascomycota</taxon>
        <taxon>Pezizomycotina</taxon>
        <taxon>Dothideomycetes</taxon>
        <taxon>Dothideomycetidae</taxon>
        <taxon>Mycosphaerellales</taxon>
        <taxon>Mycosphaerellaceae</taxon>
        <taxon>Cercospora</taxon>
    </lineage>
</organism>
<dbReference type="RefSeq" id="XP_065458547.1">
    <property type="nucleotide sequence ID" value="XM_065602475.1"/>
</dbReference>
<protein>
    <submittedName>
        <fullName evidence="2">Uncharacterized protein</fullName>
    </submittedName>
</protein>
<keyword evidence="3" id="KW-1185">Reference proteome</keyword>
<evidence type="ECO:0000313" key="2">
    <source>
        <dbReference type="EMBL" id="WPA99318.1"/>
    </source>
</evidence>
<feature type="compositionally biased region" description="Basic and acidic residues" evidence="1">
    <location>
        <begin position="517"/>
        <end position="538"/>
    </location>
</feature>
<dbReference type="Pfam" id="PF14441">
    <property type="entry name" value="OTT_1508_deam"/>
    <property type="match status" value="1"/>
</dbReference>
<proteinExistence type="predicted"/>
<accession>A0ABZ0NID9</accession>